<dbReference type="NCBIfam" id="TIGR00756">
    <property type="entry name" value="PPR"/>
    <property type="match status" value="12"/>
</dbReference>
<feature type="compositionally biased region" description="Pro residues" evidence="5">
    <location>
        <begin position="98"/>
        <end position="111"/>
    </location>
</feature>
<dbReference type="Pfam" id="PF13041">
    <property type="entry name" value="PPR_2"/>
    <property type="match status" value="5"/>
</dbReference>
<dbReference type="PROSITE" id="PS51375">
    <property type="entry name" value="PPR"/>
    <property type="match status" value="12"/>
</dbReference>
<dbReference type="Proteomes" id="UP001187471">
    <property type="component" value="Unassembled WGS sequence"/>
</dbReference>
<dbReference type="Gene3D" id="1.25.40.10">
    <property type="entry name" value="Tetratricopeptide repeat domain"/>
    <property type="match status" value="5"/>
</dbReference>
<dbReference type="SUPFAM" id="SSF54928">
    <property type="entry name" value="RNA-binding domain, RBD"/>
    <property type="match status" value="1"/>
</dbReference>
<proteinExistence type="inferred from homology"/>
<feature type="repeat" description="PPR" evidence="4">
    <location>
        <begin position="800"/>
        <end position="834"/>
    </location>
</feature>
<keyword evidence="8" id="KW-1185">Reference proteome</keyword>
<feature type="repeat" description="PPR" evidence="4">
    <location>
        <begin position="660"/>
        <end position="694"/>
    </location>
</feature>
<evidence type="ECO:0000256" key="3">
    <source>
        <dbReference type="PROSITE-ProRule" id="PRU00176"/>
    </source>
</evidence>
<comment type="caution">
    <text evidence="7">The sequence shown here is derived from an EMBL/GenBank/DDBJ whole genome shotgun (WGS) entry which is preliminary data.</text>
</comment>
<evidence type="ECO:0000256" key="1">
    <source>
        <dbReference type="ARBA" id="ARBA00007626"/>
    </source>
</evidence>
<dbReference type="Pfam" id="PF00076">
    <property type="entry name" value="RRM_1"/>
    <property type="match status" value="1"/>
</dbReference>
<dbReference type="GO" id="GO:0003723">
    <property type="term" value="F:RNA binding"/>
    <property type="evidence" value="ECO:0007669"/>
    <property type="project" value="UniProtKB-UniRule"/>
</dbReference>
<comment type="similarity">
    <text evidence="1">Belongs to the PPR family. P subfamily.</text>
</comment>
<evidence type="ECO:0000256" key="4">
    <source>
        <dbReference type="PROSITE-ProRule" id="PRU00708"/>
    </source>
</evidence>
<reference evidence="7" key="1">
    <citation type="submission" date="2022-12" db="EMBL/GenBank/DDBJ databases">
        <title>Draft genome assemblies for two species of Escallonia (Escalloniales).</title>
        <authorList>
            <person name="Chanderbali A."/>
            <person name="Dervinis C."/>
            <person name="Anghel I."/>
            <person name="Soltis D."/>
            <person name="Soltis P."/>
            <person name="Zapata F."/>
        </authorList>
    </citation>
    <scope>NUCLEOTIDE SEQUENCE</scope>
    <source>
        <strain evidence="7">UCBG92.1500</strain>
        <tissue evidence="7">Leaf</tissue>
    </source>
</reference>
<dbReference type="PANTHER" id="PTHR47939">
    <property type="entry name" value="MEMBRANE-ASSOCIATED SALT-INDUCIBLE PROTEIN-LIKE"/>
    <property type="match status" value="1"/>
</dbReference>
<feature type="repeat" description="PPR" evidence="4">
    <location>
        <begin position="730"/>
        <end position="764"/>
    </location>
</feature>
<feature type="repeat" description="PPR" evidence="4">
    <location>
        <begin position="590"/>
        <end position="624"/>
    </location>
</feature>
<dbReference type="PANTHER" id="PTHR47939:SF1">
    <property type="entry name" value="OS04G0684500 PROTEIN"/>
    <property type="match status" value="1"/>
</dbReference>
<dbReference type="InterPro" id="IPR012677">
    <property type="entry name" value="Nucleotide-bd_a/b_plait_sf"/>
</dbReference>
<feature type="repeat" description="PPR" evidence="4">
    <location>
        <begin position="278"/>
        <end position="312"/>
    </location>
</feature>
<feature type="region of interest" description="Disordered" evidence="5">
    <location>
        <begin position="904"/>
        <end position="947"/>
    </location>
</feature>
<dbReference type="Pfam" id="PF13812">
    <property type="entry name" value="PPR_3"/>
    <property type="match status" value="1"/>
</dbReference>
<gene>
    <name evidence="7" type="ORF">RJ640_001308</name>
</gene>
<evidence type="ECO:0000313" key="8">
    <source>
        <dbReference type="Proteomes" id="UP001187471"/>
    </source>
</evidence>
<evidence type="ECO:0000256" key="5">
    <source>
        <dbReference type="SAM" id="MobiDB-lite"/>
    </source>
</evidence>
<accession>A0AA88UDK3</accession>
<feature type="repeat" description="PPR" evidence="4">
    <location>
        <begin position="431"/>
        <end position="465"/>
    </location>
</feature>
<dbReference type="InterPro" id="IPR000504">
    <property type="entry name" value="RRM_dom"/>
</dbReference>
<sequence>MMGVFPYSTTLYSHSSPIIAAETHPTTTYATITLSQKPSPHSDHLRRPITHKPLKTSLPPKPEAPANPLKNPLSSNNAPVNPPPQNLTNKLWLTSKLSPPPPPPPPPPLPPQETLTDEGSLEKPTKVEYRQEGKIFVGNLPLWIKKNDVAEFFRQFGPIKNVILIRGHDDIERNMGFGFVIYGGPVAAKSAMKAVEFDGVEFHGRVLTVKLDDGRRMKAKAEERARWVEGGEDGVVEYRSKWHQERDGSRGEFRKVLESRPEDWQAVVRAFQRIKKPSRKEFGLMVNYYARRGDMHRAREAFESMRARGIEPTSHVFTNLIHAYAVGRDMEEALSCVRKMKDEGVDMTLVTYSILVGGFAKIGNAELGRPDQLYSVSQCCRFLNCYRRYARHILGFKRTPSAEEVAGSQTYNMERAEALVREMEEEGIDAPIDIYHTMMDGYTMIGNEDKCLLVFDRLKECGFTPTVITYGCLINLYTKVHCLEPWLVFWGKRVVLAMTGKVSKALEVSDMMKCAGIKHNLKTYSMLINGFIKLKDWGNAFLVFEDVLGDGLKPDVVLYNNIIRAFCGMGNMERAISTVDEMQRHRHKPTTRTFMPIIHGFARTGEMRRALEIFDMMRRSGCIPTVHTFNALILGLVEKRQMERAVEILDEMLLAGTCPNEHTYTTIMHGYASLGDTGKAFEYFSKLKNEGLELDVYTYEALLKACCKAGRMQSALAVTKEMSAQKIPRNTFVYNILIDGWARRGDVWEAADLMQQMKQEGVQPDIHTYTSFINACCKAGDMLRATKTMEEMELVRVKPNVKTYTTLIHGWARASLPEKALRCFEQMKSAGLKPDKAVYHCLMTSLLSRASVAEEYIYSGILHICEEMVQSGLTVDMLTAVHWSKWLCKIERTGGEITEALQKTFPPDWNTHDTSDSASYTEDSDIDDGDSDDEDDDGINDGIHHYTDLVVREP</sequence>
<feature type="compositionally biased region" description="Acidic residues" evidence="5">
    <location>
        <begin position="922"/>
        <end position="939"/>
    </location>
</feature>
<feature type="repeat" description="PPR" evidence="4">
    <location>
        <begin position="313"/>
        <end position="347"/>
    </location>
</feature>
<name>A0AA88UDK3_9ASTE</name>
<feature type="repeat" description="PPR" evidence="4">
    <location>
        <begin position="625"/>
        <end position="659"/>
    </location>
</feature>
<dbReference type="Pfam" id="PF01535">
    <property type="entry name" value="PPR"/>
    <property type="match status" value="2"/>
</dbReference>
<feature type="domain" description="RRM" evidence="6">
    <location>
        <begin position="133"/>
        <end position="214"/>
    </location>
</feature>
<evidence type="ECO:0000259" key="6">
    <source>
        <dbReference type="PROSITE" id="PS50102"/>
    </source>
</evidence>
<feature type="repeat" description="PPR" evidence="4">
    <location>
        <begin position="695"/>
        <end position="729"/>
    </location>
</feature>
<keyword evidence="2" id="KW-0677">Repeat</keyword>
<organism evidence="7 8">
    <name type="scientific">Escallonia rubra</name>
    <dbReference type="NCBI Taxonomy" id="112253"/>
    <lineage>
        <taxon>Eukaryota</taxon>
        <taxon>Viridiplantae</taxon>
        <taxon>Streptophyta</taxon>
        <taxon>Embryophyta</taxon>
        <taxon>Tracheophyta</taxon>
        <taxon>Spermatophyta</taxon>
        <taxon>Magnoliopsida</taxon>
        <taxon>eudicotyledons</taxon>
        <taxon>Gunneridae</taxon>
        <taxon>Pentapetalae</taxon>
        <taxon>asterids</taxon>
        <taxon>campanulids</taxon>
        <taxon>Escalloniales</taxon>
        <taxon>Escalloniaceae</taxon>
        <taxon>Escallonia</taxon>
    </lineage>
</organism>
<protein>
    <recommendedName>
        <fullName evidence="6">RRM domain-containing protein</fullName>
    </recommendedName>
</protein>
<feature type="repeat" description="PPR" evidence="4">
    <location>
        <begin position="520"/>
        <end position="554"/>
    </location>
</feature>
<feature type="region of interest" description="Disordered" evidence="5">
    <location>
        <begin position="34"/>
        <end position="119"/>
    </location>
</feature>
<dbReference type="Gene3D" id="3.30.70.330">
    <property type="match status" value="1"/>
</dbReference>
<dbReference type="InterPro" id="IPR050667">
    <property type="entry name" value="PPR-containing_protein"/>
</dbReference>
<dbReference type="SMART" id="SM00360">
    <property type="entry name" value="RRM"/>
    <property type="match status" value="1"/>
</dbReference>
<dbReference type="InterPro" id="IPR011990">
    <property type="entry name" value="TPR-like_helical_dom_sf"/>
</dbReference>
<dbReference type="Pfam" id="PF12854">
    <property type="entry name" value="PPR_1"/>
    <property type="match status" value="1"/>
</dbReference>
<dbReference type="InterPro" id="IPR035979">
    <property type="entry name" value="RBD_domain_sf"/>
</dbReference>
<keyword evidence="3" id="KW-0694">RNA-binding</keyword>
<evidence type="ECO:0000313" key="7">
    <source>
        <dbReference type="EMBL" id="KAK2971282.1"/>
    </source>
</evidence>
<dbReference type="InterPro" id="IPR002885">
    <property type="entry name" value="PPR_rpt"/>
</dbReference>
<dbReference type="CDD" id="cd00590">
    <property type="entry name" value="RRM_SF"/>
    <property type="match status" value="1"/>
</dbReference>
<evidence type="ECO:0000256" key="2">
    <source>
        <dbReference type="ARBA" id="ARBA00022737"/>
    </source>
</evidence>
<feature type="repeat" description="PPR" evidence="4">
    <location>
        <begin position="555"/>
        <end position="589"/>
    </location>
</feature>
<dbReference type="EMBL" id="JAVXUO010002591">
    <property type="protein sequence ID" value="KAK2971282.1"/>
    <property type="molecule type" value="Genomic_DNA"/>
</dbReference>
<dbReference type="PROSITE" id="PS50102">
    <property type="entry name" value="RRM"/>
    <property type="match status" value="1"/>
</dbReference>
<feature type="repeat" description="PPR" evidence="4">
    <location>
        <begin position="765"/>
        <end position="799"/>
    </location>
</feature>
<feature type="compositionally biased region" description="Polar residues" evidence="5">
    <location>
        <begin position="86"/>
        <end position="97"/>
    </location>
</feature>
<dbReference type="AlphaFoldDB" id="A0AA88UDK3"/>